<dbReference type="InParanoid" id="A0A3Q3ETU5"/>
<dbReference type="CDD" id="cd21937">
    <property type="entry name" value="ZIP_MycBP-like"/>
    <property type="match status" value="1"/>
</dbReference>
<comment type="similarity">
    <text evidence="2">Belongs to the AMY1 family.</text>
</comment>
<evidence type="ECO:0000256" key="2">
    <source>
        <dbReference type="ARBA" id="ARBA00009389"/>
    </source>
</evidence>
<dbReference type="Proteomes" id="UP000261660">
    <property type="component" value="Unplaced"/>
</dbReference>
<proteinExistence type="inferred from homology"/>
<feature type="coiled-coil region" evidence="4">
    <location>
        <begin position="57"/>
        <end position="84"/>
    </location>
</feature>
<dbReference type="PANTHER" id="PTHR13168:SF0">
    <property type="entry name" value="C-MYC-BINDING PROTEIN"/>
    <property type="match status" value="1"/>
</dbReference>
<evidence type="ECO:0000256" key="1">
    <source>
        <dbReference type="ARBA" id="ARBA00004123"/>
    </source>
</evidence>
<dbReference type="GO" id="GO:0003713">
    <property type="term" value="F:transcription coactivator activity"/>
    <property type="evidence" value="ECO:0007669"/>
    <property type="project" value="InterPro"/>
</dbReference>
<keyword evidence="4" id="KW-0175">Coiled coil</keyword>
<keyword evidence="3" id="KW-0539">Nucleus</keyword>
<accession>A0A3Q3ETU5</accession>
<dbReference type="Gene3D" id="6.10.250.1060">
    <property type="match status" value="1"/>
</dbReference>
<name>A0A3Q3ETU5_9LABR</name>
<dbReference type="STRING" id="56723.ENSLBEP00000010779"/>
<organism evidence="5 6">
    <name type="scientific">Labrus bergylta</name>
    <name type="common">ballan wrasse</name>
    <dbReference type="NCBI Taxonomy" id="56723"/>
    <lineage>
        <taxon>Eukaryota</taxon>
        <taxon>Metazoa</taxon>
        <taxon>Chordata</taxon>
        <taxon>Craniata</taxon>
        <taxon>Vertebrata</taxon>
        <taxon>Euteleostomi</taxon>
        <taxon>Actinopterygii</taxon>
        <taxon>Neopterygii</taxon>
        <taxon>Teleostei</taxon>
        <taxon>Neoteleostei</taxon>
        <taxon>Acanthomorphata</taxon>
        <taxon>Eupercaria</taxon>
        <taxon>Labriformes</taxon>
        <taxon>Labridae</taxon>
        <taxon>Labrus</taxon>
    </lineage>
</organism>
<evidence type="ECO:0000256" key="3">
    <source>
        <dbReference type="ARBA" id="ARBA00023242"/>
    </source>
</evidence>
<comment type="subcellular location">
    <subcellularLocation>
        <location evidence="1">Nucleus</location>
    </subcellularLocation>
</comment>
<protein>
    <submittedName>
        <fullName evidence="5">MYC binding protein</fullName>
    </submittedName>
</protein>
<evidence type="ECO:0000313" key="6">
    <source>
        <dbReference type="Proteomes" id="UP000261660"/>
    </source>
</evidence>
<dbReference type="InterPro" id="IPR026060">
    <property type="entry name" value="AMY1"/>
</dbReference>
<evidence type="ECO:0000313" key="5">
    <source>
        <dbReference type="Ensembl" id="ENSLBEP00000010779.1"/>
    </source>
</evidence>
<dbReference type="AlphaFoldDB" id="A0A3Q3ETU5"/>
<dbReference type="GO" id="GO:0005634">
    <property type="term" value="C:nucleus"/>
    <property type="evidence" value="ECO:0007669"/>
    <property type="project" value="UniProtKB-SubCell"/>
</dbReference>
<dbReference type="GeneTree" id="ENSGT01140000284164"/>
<sequence length="125" mass="14375">MLYQQVSLNSCVVKRNPLFPSFISVLVALYETQERPNNALEFVKQHLGAAGMNSEDTEALQQEVLELRQRCTSLSEENKDLKTKRDQQPIMTAFDRFWKNPKKGPEPFPVQFYSSDVLTAYTVLC</sequence>
<reference evidence="5" key="2">
    <citation type="submission" date="2025-09" db="UniProtKB">
        <authorList>
            <consortium name="Ensembl"/>
        </authorList>
    </citation>
    <scope>IDENTIFICATION</scope>
</reference>
<reference evidence="5" key="1">
    <citation type="submission" date="2025-08" db="UniProtKB">
        <authorList>
            <consortium name="Ensembl"/>
        </authorList>
    </citation>
    <scope>IDENTIFICATION</scope>
</reference>
<dbReference type="Ensembl" id="ENSLBET00000011357.1">
    <property type="protein sequence ID" value="ENSLBEP00000010779.1"/>
    <property type="gene ID" value="ENSLBEG00000008336.1"/>
</dbReference>
<evidence type="ECO:0000256" key="4">
    <source>
        <dbReference type="SAM" id="Coils"/>
    </source>
</evidence>
<keyword evidence="6" id="KW-1185">Reference proteome</keyword>
<dbReference type="PANTHER" id="PTHR13168">
    <property type="entry name" value="ASSOCIATE OF C-MYC AMY-1"/>
    <property type="match status" value="1"/>
</dbReference>